<dbReference type="Proteomes" id="UP001521222">
    <property type="component" value="Unassembled WGS sequence"/>
</dbReference>
<feature type="domain" description="BAH" evidence="1">
    <location>
        <begin position="125"/>
        <end position="247"/>
    </location>
</feature>
<dbReference type="InterPro" id="IPR050390">
    <property type="entry name" value="C5-Methyltransferase"/>
</dbReference>
<evidence type="ECO:0000313" key="2">
    <source>
        <dbReference type="EMBL" id="KAL1609777.1"/>
    </source>
</evidence>
<evidence type="ECO:0000259" key="1">
    <source>
        <dbReference type="PROSITE" id="PS51038"/>
    </source>
</evidence>
<dbReference type="InterPro" id="IPR043151">
    <property type="entry name" value="BAH_sf"/>
</dbReference>
<dbReference type="PROSITE" id="PS51038">
    <property type="entry name" value="BAH"/>
    <property type="match status" value="1"/>
</dbReference>
<gene>
    <name evidence="2" type="ORF">SLS59_001288</name>
</gene>
<name>A0ABR3S0K7_9PLEO</name>
<keyword evidence="3" id="KW-1185">Reference proteome</keyword>
<protein>
    <recommendedName>
        <fullName evidence="1">BAH domain-containing protein</fullName>
    </recommendedName>
</protein>
<dbReference type="Gene3D" id="2.30.30.490">
    <property type="match status" value="1"/>
</dbReference>
<dbReference type="InterPro" id="IPR029063">
    <property type="entry name" value="SAM-dependent_MTases_sf"/>
</dbReference>
<dbReference type="InterPro" id="IPR001025">
    <property type="entry name" value="BAH_dom"/>
</dbReference>
<reference evidence="2 3" key="1">
    <citation type="submission" date="2024-02" db="EMBL/GenBank/DDBJ databases">
        <title>De novo assembly and annotation of 12 fungi associated with fruit tree decline syndrome in Ontario, Canada.</title>
        <authorList>
            <person name="Sulman M."/>
            <person name="Ellouze W."/>
            <person name="Ilyukhin E."/>
        </authorList>
    </citation>
    <scope>NUCLEOTIDE SEQUENCE [LARGE SCALE GENOMIC DNA]</scope>
    <source>
        <strain evidence="2 3">M97-236</strain>
    </source>
</reference>
<sequence length="500" mass="56470">MDEFRNVSDFRVAFHAYVNFIYNQAVNLSTSKHLLSHPVWPQCKCGPTMAIERQPIKVKDTLATPHVIRSFQHMYFGSKLRQTSPLENVSKMQLRRTRMLGFAEECTTSNPSGGLVNKRGRSSTTDVKVGDVVSIIPDEVDKTKWQKSGNEWLAYVQGIQSLRDGTQRLLLLWLYRPADTNMCLAEYPIANEVFLSDNCNCSERHILTTDVARIYTIDWKPEFLDTRRDLIIRQTYVTQDSAFVTVKDSHRACSCRQPKPKSENWHAGDTVYIAKITDGRQLLEPVVIHEIDYESNQMRVRLLLRLARDRPRLAAEAERTTIAPNELVLTGKIKGMSILCIKRACRVRFVSQNVVLNDRVPFPYNLKGAGDHWFIAIGLHTANEMESLCFLEELPRGFHEAQEVRLPRKKLRGLSLFSGGGGLDRGLEEGGAVEFQTSVDYDSAAILTQRANCHNPQKMRLFCGSVDDYLYALLTDSKNSSVARVGEVDLIAAGSPCPGT</sequence>
<evidence type="ECO:0000313" key="3">
    <source>
        <dbReference type="Proteomes" id="UP001521222"/>
    </source>
</evidence>
<dbReference type="PANTHER" id="PTHR10629:SF54">
    <property type="entry name" value="DNA METHYLTRANSFERASE DIM-2"/>
    <property type="match status" value="1"/>
</dbReference>
<comment type="caution">
    <text evidence="2">The sequence shown here is derived from an EMBL/GenBank/DDBJ whole genome shotgun (WGS) entry which is preliminary data.</text>
</comment>
<organism evidence="2 3">
    <name type="scientific">Nothophoma quercina</name>
    <dbReference type="NCBI Taxonomy" id="749835"/>
    <lineage>
        <taxon>Eukaryota</taxon>
        <taxon>Fungi</taxon>
        <taxon>Dikarya</taxon>
        <taxon>Ascomycota</taxon>
        <taxon>Pezizomycotina</taxon>
        <taxon>Dothideomycetes</taxon>
        <taxon>Pleosporomycetidae</taxon>
        <taxon>Pleosporales</taxon>
        <taxon>Pleosporineae</taxon>
        <taxon>Didymellaceae</taxon>
        <taxon>Nothophoma</taxon>
    </lineage>
</organism>
<dbReference type="EMBL" id="JAKIXB020000003">
    <property type="protein sequence ID" value="KAL1609777.1"/>
    <property type="molecule type" value="Genomic_DNA"/>
</dbReference>
<dbReference type="PANTHER" id="PTHR10629">
    <property type="entry name" value="CYTOSINE-SPECIFIC METHYLTRANSFERASE"/>
    <property type="match status" value="1"/>
</dbReference>
<accession>A0ABR3S0K7</accession>
<proteinExistence type="predicted"/>
<dbReference type="Gene3D" id="3.40.50.150">
    <property type="entry name" value="Vaccinia Virus protein VP39"/>
    <property type="match status" value="1"/>
</dbReference>
<dbReference type="SUPFAM" id="SSF53335">
    <property type="entry name" value="S-adenosyl-L-methionine-dependent methyltransferases"/>
    <property type="match status" value="1"/>
</dbReference>